<dbReference type="Pfam" id="PF02397">
    <property type="entry name" value="Bac_transf"/>
    <property type="match status" value="1"/>
</dbReference>
<comment type="subcellular location">
    <subcellularLocation>
        <location evidence="1">Cell membrane</location>
    </subcellularLocation>
</comment>
<dbReference type="Proteomes" id="UP000198948">
    <property type="component" value="Unassembled WGS sequence"/>
</dbReference>
<keyword evidence="6 8" id="KW-1133">Transmembrane helix</keyword>
<dbReference type="PANTHER" id="PTHR30576:SF4">
    <property type="entry name" value="UNDECAPRENYL-PHOSPHATE GALACTOSE PHOSPHOTRANSFERASE"/>
    <property type="match status" value="1"/>
</dbReference>
<evidence type="ECO:0000256" key="4">
    <source>
        <dbReference type="ARBA" id="ARBA00022679"/>
    </source>
</evidence>
<keyword evidence="3" id="KW-1003">Cell membrane</keyword>
<evidence type="ECO:0000259" key="9">
    <source>
        <dbReference type="Pfam" id="PF02397"/>
    </source>
</evidence>
<keyword evidence="11" id="KW-1185">Reference proteome</keyword>
<reference evidence="10 11" key="1">
    <citation type="submission" date="2016-10" db="EMBL/GenBank/DDBJ databases">
        <authorList>
            <person name="de Groot N.N."/>
        </authorList>
    </citation>
    <scope>NUCLEOTIDE SEQUENCE [LARGE SCALE GENOMIC DNA]</scope>
    <source>
        <strain evidence="10 11">DSM 13760</strain>
    </source>
</reference>
<sequence>MFQLKEESNKKILVVPKQNNFFFHFFKRVIDIFAAVIGLILFSPVYLIIVLFYLFGENKGAPIFKQQRIGKNGKIFNIYKFRSMVVGAEEKLKKNEVLYQKYIKNSYKLEPHEDPRMTKFGNFIRKTSLDELPQFINVLKGEMSLVGPRPVVKEELNEYGYQVNAFTSVKPGITGYWQVSGRSDVGYPERVDIELYYIEHASLYLDLKIICLTFVCVLTKKGTY</sequence>
<evidence type="ECO:0000256" key="3">
    <source>
        <dbReference type="ARBA" id="ARBA00022475"/>
    </source>
</evidence>
<dbReference type="EMBL" id="FOHA01000008">
    <property type="protein sequence ID" value="SER85822.1"/>
    <property type="molecule type" value="Genomic_DNA"/>
</dbReference>
<dbReference type="InterPro" id="IPR003362">
    <property type="entry name" value="Bact_transf"/>
</dbReference>
<feature type="transmembrane region" description="Helical" evidence="8">
    <location>
        <begin position="32"/>
        <end position="55"/>
    </location>
</feature>
<organism evidence="10 11">
    <name type="scientific">Isobaculum melis</name>
    <dbReference type="NCBI Taxonomy" id="142588"/>
    <lineage>
        <taxon>Bacteria</taxon>
        <taxon>Bacillati</taxon>
        <taxon>Bacillota</taxon>
        <taxon>Bacilli</taxon>
        <taxon>Lactobacillales</taxon>
        <taxon>Carnobacteriaceae</taxon>
        <taxon>Isobaculum</taxon>
    </lineage>
</organism>
<gene>
    <name evidence="10" type="ORF">SAMN04488559_1088</name>
</gene>
<dbReference type="GO" id="GO:0005886">
    <property type="term" value="C:plasma membrane"/>
    <property type="evidence" value="ECO:0007669"/>
    <property type="project" value="UniProtKB-SubCell"/>
</dbReference>
<dbReference type="AlphaFoldDB" id="A0A1H9SLF6"/>
<name>A0A1H9SLF6_9LACT</name>
<protein>
    <submittedName>
        <fullName evidence="10">Sugar transferase involved in LPS biosynthesis (Colanic, teichoic acid)</fullName>
    </submittedName>
</protein>
<proteinExistence type="inferred from homology"/>
<keyword evidence="7 8" id="KW-0472">Membrane</keyword>
<evidence type="ECO:0000256" key="2">
    <source>
        <dbReference type="ARBA" id="ARBA00006464"/>
    </source>
</evidence>
<feature type="domain" description="Bacterial sugar transferase" evidence="9">
    <location>
        <begin position="27"/>
        <end position="218"/>
    </location>
</feature>
<accession>A0A1H9SLF6</accession>
<keyword evidence="5 8" id="KW-0812">Transmembrane</keyword>
<comment type="similarity">
    <text evidence="2">Belongs to the bacterial sugar transferase family.</text>
</comment>
<evidence type="ECO:0000256" key="6">
    <source>
        <dbReference type="ARBA" id="ARBA00022989"/>
    </source>
</evidence>
<dbReference type="RefSeq" id="WP_177165710.1">
    <property type="nucleotide sequence ID" value="NZ_FOHA01000008.1"/>
</dbReference>
<dbReference type="STRING" id="142588.SAMN04488559_1088"/>
<evidence type="ECO:0000256" key="8">
    <source>
        <dbReference type="SAM" id="Phobius"/>
    </source>
</evidence>
<dbReference type="GO" id="GO:0016780">
    <property type="term" value="F:phosphotransferase activity, for other substituted phosphate groups"/>
    <property type="evidence" value="ECO:0007669"/>
    <property type="project" value="TreeGrafter"/>
</dbReference>
<evidence type="ECO:0000313" key="11">
    <source>
        <dbReference type="Proteomes" id="UP000198948"/>
    </source>
</evidence>
<dbReference type="PANTHER" id="PTHR30576">
    <property type="entry name" value="COLANIC BIOSYNTHESIS UDP-GLUCOSE LIPID CARRIER TRANSFERASE"/>
    <property type="match status" value="1"/>
</dbReference>
<evidence type="ECO:0000256" key="7">
    <source>
        <dbReference type="ARBA" id="ARBA00023136"/>
    </source>
</evidence>
<evidence type="ECO:0000256" key="5">
    <source>
        <dbReference type="ARBA" id="ARBA00022692"/>
    </source>
</evidence>
<evidence type="ECO:0000256" key="1">
    <source>
        <dbReference type="ARBA" id="ARBA00004236"/>
    </source>
</evidence>
<evidence type="ECO:0000313" key="10">
    <source>
        <dbReference type="EMBL" id="SER85822.1"/>
    </source>
</evidence>
<keyword evidence="4 10" id="KW-0808">Transferase</keyword>